<dbReference type="PANTHER" id="PTHR42867">
    <property type="entry name" value="MEMBRANE PROTEIN-RELATED"/>
    <property type="match status" value="1"/>
</dbReference>
<accession>A0A6A8M7L7</accession>
<dbReference type="AlphaFoldDB" id="A0A6A8M7L7"/>
<dbReference type="RefSeq" id="WP_154572273.1">
    <property type="nucleotide sequence ID" value="NZ_JAQXPA010000086.1"/>
</dbReference>
<dbReference type="EMBL" id="VUNB01000003">
    <property type="protein sequence ID" value="MST68803.1"/>
    <property type="molecule type" value="Genomic_DNA"/>
</dbReference>
<protein>
    <submittedName>
        <fullName evidence="3">DUF1385 domain-containing protein</fullName>
    </submittedName>
</protein>
<gene>
    <name evidence="3" type="ORF">FYJ66_04255</name>
</gene>
<proteinExistence type="predicted"/>
<feature type="compositionally biased region" description="Acidic residues" evidence="1">
    <location>
        <begin position="324"/>
        <end position="339"/>
    </location>
</feature>
<evidence type="ECO:0000313" key="3">
    <source>
        <dbReference type="EMBL" id="MST68803.1"/>
    </source>
</evidence>
<feature type="transmembrane region" description="Helical" evidence="2">
    <location>
        <begin position="154"/>
        <end position="173"/>
    </location>
</feature>
<sequence length="339" mass="37929">MDFKKIFISGARPTSIGGQAVMDGVMMRGPDRMALAMRLPDNRIYLKTQRLKKPGIWRKIPLIRGVVSFVSSLSTGMGTLMDSADILEKYIPEEEREEPGNFEKWLNDHLGPGATWNIMMAVSVIIAVVVSVLGFVIFPTWIVNFLGRWISSTILLNLVEGIFRIVLFVLYIIGISRMEEIKVIFQYHGAEHKSIHTFENGLDLIPENAREFTTMHPRCGTSFLMFVMIVSLLLFSFLGWPGLAARIASRVLLIPVIAGISYELLRWAGKSDNIVVRVLSVPGLLLQKLTTAEPEDSQVEIAMTALKAVLTGPEVPDRDGVIVDPEEETKEENFIPEED</sequence>
<feature type="region of interest" description="Disordered" evidence="1">
    <location>
        <begin position="317"/>
        <end position="339"/>
    </location>
</feature>
<feature type="transmembrane region" description="Helical" evidence="2">
    <location>
        <begin position="118"/>
        <end position="142"/>
    </location>
</feature>
<organism evidence="3">
    <name type="scientific">Baileyella intestinalis</name>
    <dbReference type="NCBI Taxonomy" id="2606709"/>
    <lineage>
        <taxon>Bacteria</taxon>
        <taxon>Bacillati</taxon>
        <taxon>Bacillota</taxon>
        <taxon>Clostridia</taxon>
        <taxon>Peptostreptococcales</taxon>
        <taxon>Anaerovoracaceae</taxon>
        <taxon>Baileyella</taxon>
    </lineage>
</organism>
<keyword evidence="2" id="KW-0812">Transmembrane</keyword>
<dbReference type="PANTHER" id="PTHR42867:SF1">
    <property type="entry name" value="MEMBRANE PROTEIN-RELATED"/>
    <property type="match status" value="1"/>
</dbReference>
<keyword evidence="2" id="KW-1133">Transmembrane helix</keyword>
<dbReference type="Pfam" id="PF07136">
    <property type="entry name" value="DUF1385"/>
    <property type="match status" value="1"/>
</dbReference>
<feature type="transmembrane region" description="Helical" evidence="2">
    <location>
        <begin position="223"/>
        <end position="241"/>
    </location>
</feature>
<reference evidence="3" key="1">
    <citation type="submission" date="2019-09" db="EMBL/GenBank/DDBJ databases">
        <title>In-depth cultivation of the pig gut microbiome towards novel bacterial diversity and tailored functional studies.</title>
        <authorList>
            <person name="Wylensek D."/>
            <person name="Hitch T.C.A."/>
            <person name="Clavel T."/>
        </authorList>
    </citation>
    <scope>NUCLEOTIDE SEQUENCE</scope>
    <source>
        <strain evidence="3">RF-744-FAT-WT-3</strain>
    </source>
</reference>
<comment type="caution">
    <text evidence="3">The sequence shown here is derived from an EMBL/GenBank/DDBJ whole genome shotgun (WGS) entry which is preliminary data.</text>
</comment>
<evidence type="ECO:0000256" key="2">
    <source>
        <dbReference type="SAM" id="Phobius"/>
    </source>
</evidence>
<name>A0A6A8M7L7_9FIRM</name>
<keyword evidence="2" id="KW-0472">Membrane</keyword>
<evidence type="ECO:0000256" key="1">
    <source>
        <dbReference type="SAM" id="MobiDB-lite"/>
    </source>
</evidence>
<dbReference type="InterPro" id="IPR010787">
    <property type="entry name" value="DUF1385"/>
</dbReference>